<accession>A0A4T8KBK8</accession>
<evidence type="ECO:0000313" key="2">
    <source>
        <dbReference type="EMBL" id="MWK99133.1"/>
    </source>
</evidence>
<dbReference type="AlphaFoldDB" id="A0A4T8KBK8"/>
<evidence type="ECO:0000256" key="1">
    <source>
        <dbReference type="SAM" id="Coils"/>
    </source>
</evidence>
<comment type="caution">
    <text evidence="2">The sequence shown here is derived from an EMBL/GenBank/DDBJ whole genome shotgun (WGS) entry which is preliminary data.</text>
</comment>
<evidence type="ECO:0008006" key="6">
    <source>
        <dbReference type="Google" id="ProtNLM"/>
    </source>
</evidence>
<sequence>MKLAIRLQLPLAFTSKEKSMEIKPEDELSNIVLFPVKEDDPRNQVNFLYEPSERAYCHHASVRVDEKERQVRCKICGAVVEPFDWMLSVAKRETRLADDVRLLRQEEQERRKNIEKLIQIERNAKARIRRATKSRTE</sequence>
<evidence type="ECO:0000313" key="4">
    <source>
        <dbReference type="Proteomes" id="UP000430081"/>
    </source>
</evidence>
<keyword evidence="1" id="KW-0175">Coiled coil</keyword>
<gene>
    <name evidence="3" type="ORF">GQM13_05995</name>
    <name evidence="2" type="ORF">GQM21_18465</name>
</gene>
<proteinExistence type="predicted"/>
<dbReference type="EMBL" id="WTML01000082">
    <property type="protein sequence ID" value="MWK99133.1"/>
    <property type="molecule type" value="Genomic_DNA"/>
</dbReference>
<evidence type="ECO:0000313" key="5">
    <source>
        <dbReference type="Proteomes" id="UP000462271"/>
    </source>
</evidence>
<organism evidence="2 5">
    <name type="scientific">Escherichia coli</name>
    <dbReference type="NCBI Taxonomy" id="562"/>
    <lineage>
        <taxon>Bacteria</taxon>
        <taxon>Pseudomonadati</taxon>
        <taxon>Pseudomonadota</taxon>
        <taxon>Gammaproteobacteria</taxon>
        <taxon>Enterobacterales</taxon>
        <taxon>Enterobacteriaceae</taxon>
        <taxon>Escherichia</taxon>
    </lineage>
</organism>
<reference evidence="4 5" key="1">
    <citation type="submission" date="2019-12" db="EMBL/GenBank/DDBJ databases">
        <title>Enteriobacteria Tanzani isolates_10432.</title>
        <authorList>
            <person name="Subbiah M."/>
            <person name="Call D."/>
        </authorList>
    </citation>
    <scope>NUCLEOTIDE SEQUENCE [LARGE SCALE GENOMIC DNA]</scope>
    <source>
        <strain evidence="3 4">10432wG7</strain>
        <strain evidence="2 5">10432wG8</strain>
    </source>
</reference>
<name>A0A4T8KBK8_ECOLX</name>
<evidence type="ECO:0000313" key="3">
    <source>
        <dbReference type="EMBL" id="MWL02999.1"/>
    </source>
</evidence>
<dbReference type="Proteomes" id="UP000430081">
    <property type="component" value="Unassembled WGS sequence"/>
</dbReference>
<dbReference type="EMBL" id="WTMQ01000001">
    <property type="protein sequence ID" value="MWL02999.1"/>
    <property type="molecule type" value="Genomic_DNA"/>
</dbReference>
<feature type="coiled-coil region" evidence="1">
    <location>
        <begin position="97"/>
        <end position="124"/>
    </location>
</feature>
<protein>
    <recommendedName>
        <fullName evidence="6">Bacteriophage protein</fullName>
    </recommendedName>
</protein>
<dbReference type="Proteomes" id="UP000462271">
    <property type="component" value="Unassembled WGS sequence"/>
</dbReference>